<evidence type="ECO:0000256" key="5">
    <source>
        <dbReference type="ARBA" id="ARBA00022691"/>
    </source>
</evidence>
<evidence type="ECO:0000256" key="1">
    <source>
        <dbReference type="ARBA" id="ARBA00006594"/>
    </source>
</evidence>
<evidence type="ECO:0000256" key="3">
    <source>
        <dbReference type="ARBA" id="ARBA00022603"/>
    </source>
</evidence>
<feature type="domain" description="DNA methylase N-4/N-6" evidence="7">
    <location>
        <begin position="223"/>
        <end position="476"/>
    </location>
</feature>
<dbReference type="Gene3D" id="3.40.50.150">
    <property type="entry name" value="Vaccinia Virus protein VP39"/>
    <property type="match status" value="1"/>
</dbReference>
<evidence type="ECO:0000313" key="9">
    <source>
        <dbReference type="EMBL" id="KIO43557.1"/>
    </source>
</evidence>
<dbReference type="GO" id="GO:0009007">
    <property type="term" value="F:site-specific DNA-methyltransferase (adenine-specific) activity"/>
    <property type="evidence" value="ECO:0007669"/>
    <property type="project" value="UniProtKB-EC"/>
</dbReference>
<evidence type="ECO:0000256" key="6">
    <source>
        <dbReference type="ARBA" id="ARBA00047942"/>
    </source>
</evidence>
<keyword evidence="12" id="KW-1185">Reference proteome</keyword>
<evidence type="ECO:0000259" key="7">
    <source>
        <dbReference type="Pfam" id="PF01555"/>
    </source>
</evidence>
<feature type="domain" description="Type III restriction/modification enzyme methylation subunit" evidence="8">
    <location>
        <begin position="41"/>
        <end position="95"/>
    </location>
</feature>
<dbReference type="Pfam" id="PF12564">
    <property type="entry name" value="TypeIII_RM_meth"/>
    <property type="match status" value="1"/>
</dbReference>
<dbReference type="PROSITE" id="PS00092">
    <property type="entry name" value="N6_MTASE"/>
    <property type="match status" value="1"/>
</dbReference>
<dbReference type="InterPro" id="IPR029063">
    <property type="entry name" value="SAM-dependent_MTases_sf"/>
</dbReference>
<dbReference type="InterPro" id="IPR002052">
    <property type="entry name" value="DNA_methylase_N6_adenine_CS"/>
</dbReference>
<comment type="caution">
    <text evidence="10">The sequence shown here is derived from an EMBL/GenBank/DDBJ whole genome shotgun (WGS) entry which is preliminary data.</text>
</comment>
<reference evidence="10 12" key="1">
    <citation type="submission" date="2014-07" db="EMBL/GenBank/DDBJ databases">
        <title>Porphyromonadaceae bacterium OUH 308042 = ATCC BAA-2681 = DSM 28342 draft genome.</title>
        <authorList>
            <person name="Sydenham T.V."/>
            <person name="Hasman H."/>
            <person name="Justensen U.S."/>
        </authorList>
    </citation>
    <scope>NUCLEOTIDE SEQUENCE [LARGE SCALE GENOMIC DNA]</scope>
    <source>
        <strain evidence="10 12">OUH 308042</strain>
    </source>
</reference>
<keyword evidence="4" id="KW-0808">Transferase</keyword>
<reference evidence="9 11" key="2">
    <citation type="submission" date="2014-07" db="EMBL/GenBank/DDBJ databases">
        <title>Porphyromonadaceae bacterium OUH 334697 = ATCC BAA-2682 = DSM 28341 draft genome.</title>
        <authorList>
            <person name="Sydenham T.V."/>
            <person name="Hasman H."/>
            <person name="Justesen U.S."/>
        </authorList>
    </citation>
    <scope>NUCLEOTIDE SEQUENCE [LARGE SCALE GENOMIC DNA]</scope>
    <source>
        <strain evidence="9 11">OUH 334697</strain>
    </source>
</reference>
<dbReference type="Proteomes" id="UP000031937">
    <property type="component" value="Unassembled WGS sequence"/>
</dbReference>
<dbReference type="AlphaFoldDB" id="A0A0C3R6Q8"/>
<name>A0A0C3R6Q8_9PORP</name>
<evidence type="ECO:0000259" key="8">
    <source>
        <dbReference type="Pfam" id="PF12564"/>
    </source>
</evidence>
<protein>
    <recommendedName>
        <fullName evidence="2">site-specific DNA-methyltransferase (adenine-specific)</fullName>
        <ecNumber evidence="2">2.1.1.72</ecNumber>
    </recommendedName>
</protein>
<dbReference type="InterPro" id="IPR002295">
    <property type="entry name" value="N4/N6-MTase_EcoPI_Mod-like"/>
</dbReference>
<accession>A0A0C3R6Q8</accession>
<gene>
    <name evidence="10" type="ORF">BA92_04480</name>
    <name evidence="9" type="ORF">IE90_10545</name>
</gene>
<dbReference type="REBASE" id="252876">
    <property type="entry name" value="M.Sju2681ORF4480P"/>
</dbReference>
<dbReference type="InterPro" id="IPR002941">
    <property type="entry name" value="DNA_methylase_N4/N6"/>
</dbReference>
<keyword evidence="5" id="KW-0949">S-adenosyl-L-methionine</keyword>
<dbReference type="OrthoDB" id="9800801at2"/>
<dbReference type="EMBL" id="JPIT01000031">
    <property type="protein sequence ID" value="KIO43557.1"/>
    <property type="molecule type" value="Genomic_DNA"/>
</dbReference>
<dbReference type="PRINTS" id="PR00506">
    <property type="entry name" value="D21N6MTFRASE"/>
</dbReference>
<dbReference type="InterPro" id="IPR022221">
    <property type="entry name" value="TypeIII_RM_meth"/>
</dbReference>
<dbReference type="GO" id="GO:0032259">
    <property type="term" value="P:methylation"/>
    <property type="evidence" value="ECO:0007669"/>
    <property type="project" value="UniProtKB-KW"/>
</dbReference>
<dbReference type="Proteomes" id="UP000031980">
    <property type="component" value="Unassembled WGS sequence"/>
</dbReference>
<evidence type="ECO:0000256" key="2">
    <source>
        <dbReference type="ARBA" id="ARBA00011900"/>
    </source>
</evidence>
<dbReference type="GO" id="GO:0008170">
    <property type="term" value="F:N-methyltransferase activity"/>
    <property type="evidence" value="ECO:0007669"/>
    <property type="project" value="InterPro"/>
</dbReference>
<dbReference type="GO" id="GO:0003677">
    <property type="term" value="F:DNA binding"/>
    <property type="evidence" value="ECO:0007669"/>
    <property type="project" value="InterPro"/>
</dbReference>
<evidence type="ECO:0000313" key="10">
    <source>
        <dbReference type="EMBL" id="KIO45720.1"/>
    </source>
</evidence>
<comment type="similarity">
    <text evidence="1">Belongs to the N(4)/N(6)-methyltransferase family.</text>
</comment>
<dbReference type="SUPFAM" id="SSF53335">
    <property type="entry name" value="S-adenosyl-L-methionine-dependent methyltransferases"/>
    <property type="match status" value="1"/>
</dbReference>
<comment type="catalytic activity">
    <reaction evidence="6">
        <text>a 2'-deoxyadenosine in DNA + S-adenosyl-L-methionine = an N(6)-methyl-2'-deoxyadenosine in DNA + S-adenosyl-L-homocysteine + H(+)</text>
        <dbReference type="Rhea" id="RHEA:15197"/>
        <dbReference type="Rhea" id="RHEA-COMP:12418"/>
        <dbReference type="Rhea" id="RHEA-COMP:12419"/>
        <dbReference type="ChEBI" id="CHEBI:15378"/>
        <dbReference type="ChEBI" id="CHEBI:57856"/>
        <dbReference type="ChEBI" id="CHEBI:59789"/>
        <dbReference type="ChEBI" id="CHEBI:90615"/>
        <dbReference type="ChEBI" id="CHEBI:90616"/>
        <dbReference type="EC" id="2.1.1.72"/>
    </reaction>
</comment>
<sequence length="591" mass="69607">MKKLIGCTDVVFDILRTKNKCLTDSGEVDMNALKRAVGEQEEWLISSLLENEICRKRFFIRCGAVYVFKQRDFVFFLEQDMLDHSYTKFENKIGLATGRGKLLKDYGEVVLYFPFKDCVLEGGQSTEEGVDIYFEANADTSDYVEKKAKRKEVFFNAVIGSEEIDRLLEPKAFENVRRNTGNGEKRFAGFQYDERGVIKDNLVIKGNNLLALYSLKERFLGKVRLIYIDPPYNTGNDSFGYNDNFNHSTWLAFMRNRLEVAKELLADDGSILVQLDWNEVHYMKILMDEVFGRENFRNEIIWCYNGPGSPKMKQLNRKHDNILWYSKTGNWIFNGDDVRMKSEVHVGGFNGEMNSDVSEGYTEKGKIPEDWWELFHTEEDFVEEMKRIFAEYKLNSDADWLKAAVAARIRVDGEKRTGYITEKPYKLMERLIKMTTNEGDIVLDFFAGSATTAYVADYLNRRYIAVEQLEETQEKIKTRLKHTEYVYFELARNNQRAIEKINTCKNYDELLAFFERMCERYFLDYNLKVREFREKVSREETFMALPLWRQKEIFCKMLDLNQLYINYAELGDIRYTVKEEDVFAANEFYKK</sequence>
<keyword evidence="3" id="KW-0489">Methyltransferase</keyword>
<dbReference type="REBASE" id="252871">
    <property type="entry name" value="M.Sju2682ORF10545P"/>
</dbReference>
<evidence type="ECO:0000256" key="4">
    <source>
        <dbReference type="ARBA" id="ARBA00022679"/>
    </source>
</evidence>
<evidence type="ECO:0000313" key="12">
    <source>
        <dbReference type="Proteomes" id="UP000031980"/>
    </source>
</evidence>
<dbReference type="Pfam" id="PF01555">
    <property type="entry name" value="N6_N4_Mtase"/>
    <property type="match status" value="1"/>
</dbReference>
<proteinExistence type="inferred from homology"/>
<dbReference type="EMBL" id="JPIU01000037">
    <property type="protein sequence ID" value="KIO45720.1"/>
    <property type="molecule type" value="Genomic_DNA"/>
</dbReference>
<dbReference type="EC" id="2.1.1.72" evidence="2"/>
<evidence type="ECO:0000313" key="11">
    <source>
        <dbReference type="Proteomes" id="UP000031937"/>
    </source>
</evidence>
<dbReference type="RefSeq" id="WP_052634682.1">
    <property type="nucleotide sequence ID" value="NZ_JPIT01000031.1"/>
</dbReference>
<organism evidence="10 12">
    <name type="scientific">Sanguibacteroides justesenii</name>
    <dbReference type="NCBI Taxonomy" id="1547597"/>
    <lineage>
        <taxon>Bacteria</taxon>
        <taxon>Pseudomonadati</taxon>
        <taxon>Bacteroidota</taxon>
        <taxon>Bacteroidia</taxon>
        <taxon>Bacteroidales</taxon>
        <taxon>Porphyromonadaceae</taxon>
        <taxon>Sanguibacteroides</taxon>
    </lineage>
</organism>